<sequence length="67" mass="7162">MNFRKLAQGFVGKEVEVLTPNDLISGTLISVGDTTVLLKVPPVIYGPPTDLAIIPLQAVEFIRVVAS</sequence>
<name>A0A3S1D7S9_9BACL</name>
<accession>A0A3S1D7S9</accession>
<evidence type="ECO:0008006" key="3">
    <source>
        <dbReference type="Google" id="ProtNLM"/>
    </source>
</evidence>
<dbReference type="AlphaFoldDB" id="A0A3S1D7S9"/>
<comment type="caution">
    <text evidence="1">The sequence shown here is derived from an EMBL/GenBank/DDBJ whole genome shotgun (WGS) entry which is preliminary data.</text>
</comment>
<gene>
    <name evidence="1" type="ORF">EJP77_14930</name>
</gene>
<evidence type="ECO:0000313" key="1">
    <source>
        <dbReference type="EMBL" id="RUT29657.1"/>
    </source>
</evidence>
<proteinExistence type="predicted"/>
<keyword evidence="2" id="KW-1185">Reference proteome</keyword>
<organism evidence="1 2">
    <name type="scientific">Paenibacillus zeisoli</name>
    <dbReference type="NCBI Taxonomy" id="2496267"/>
    <lineage>
        <taxon>Bacteria</taxon>
        <taxon>Bacillati</taxon>
        <taxon>Bacillota</taxon>
        <taxon>Bacilli</taxon>
        <taxon>Bacillales</taxon>
        <taxon>Paenibacillaceae</taxon>
        <taxon>Paenibacillus</taxon>
    </lineage>
</organism>
<dbReference type="EMBL" id="RZNX01000006">
    <property type="protein sequence ID" value="RUT29657.1"/>
    <property type="molecule type" value="Genomic_DNA"/>
</dbReference>
<dbReference type="Proteomes" id="UP000272464">
    <property type="component" value="Unassembled WGS sequence"/>
</dbReference>
<protein>
    <recommendedName>
        <fullName evidence="3">DUF2642 domain-containing protein</fullName>
    </recommendedName>
</protein>
<reference evidence="1 2" key="1">
    <citation type="submission" date="2018-12" db="EMBL/GenBank/DDBJ databases">
        <authorList>
            <person name="Sun L."/>
            <person name="Chen Z."/>
        </authorList>
    </citation>
    <scope>NUCLEOTIDE SEQUENCE [LARGE SCALE GENOMIC DNA]</scope>
    <source>
        <strain evidence="1 2">3-5-3</strain>
    </source>
</reference>
<dbReference type="RefSeq" id="WP_127200040.1">
    <property type="nucleotide sequence ID" value="NZ_RZNX01000006.1"/>
</dbReference>
<dbReference type="OrthoDB" id="2639971at2"/>
<evidence type="ECO:0000313" key="2">
    <source>
        <dbReference type="Proteomes" id="UP000272464"/>
    </source>
</evidence>